<organism evidence="3 4">
    <name type="scientific">Caenorhabditis bovis</name>
    <dbReference type="NCBI Taxonomy" id="2654633"/>
    <lineage>
        <taxon>Eukaryota</taxon>
        <taxon>Metazoa</taxon>
        <taxon>Ecdysozoa</taxon>
        <taxon>Nematoda</taxon>
        <taxon>Chromadorea</taxon>
        <taxon>Rhabditida</taxon>
        <taxon>Rhabditina</taxon>
        <taxon>Rhabditomorpha</taxon>
        <taxon>Rhabditoidea</taxon>
        <taxon>Rhabditidae</taxon>
        <taxon>Peloderinae</taxon>
        <taxon>Caenorhabditis</taxon>
    </lineage>
</organism>
<dbReference type="InterPro" id="IPR011705">
    <property type="entry name" value="BACK"/>
</dbReference>
<proteinExistence type="predicted"/>
<accession>A0A8S1EBF3</accession>
<dbReference type="AlphaFoldDB" id="A0A8S1EBF3"/>
<evidence type="ECO:0000259" key="2">
    <source>
        <dbReference type="PROSITE" id="PS50097"/>
    </source>
</evidence>
<dbReference type="GO" id="GO:0005737">
    <property type="term" value="C:cytoplasm"/>
    <property type="evidence" value="ECO:0007669"/>
    <property type="project" value="TreeGrafter"/>
</dbReference>
<protein>
    <recommendedName>
        <fullName evidence="2">BTB domain-containing protein</fullName>
    </recommendedName>
</protein>
<evidence type="ECO:0000256" key="1">
    <source>
        <dbReference type="SAM" id="MobiDB-lite"/>
    </source>
</evidence>
<dbReference type="FunFam" id="2.60.120.260:FF:000051">
    <property type="entry name" value="BTB/POZ domain-containing protein 9"/>
    <property type="match status" value="1"/>
</dbReference>
<dbReference type="Pfam" id="PF00651">
    <property type="entry name" value="BTB"/>
    <property type="match status" value="1"/>
</dbReference>
<dbReference type="GO" id="GO:0050804">
    <property type="term" value="P:modulation of chemical synaptic transmission"/>
    <property type="evidence" value="ECO:0007669"/>
    <property type="project" value="TreeGrafter"/>
</dbReference>
<dbReference type="GO" id="GO:0048512">
    <property type="term" value="P:circadian behavior"/>
    <property type="evidence" value="ECO:0007669"/>
    <property type="project" value="TreeGrafter"/>
</dbReference>
<dbReference type="SUPFAM" id="SSF54695">
    <property type="entry name" value="POZ domain"/>
    <property type="match status" value="1"/>
</dbReference>
<dbReference type="Pfam" id="PF00754">
    <property type="entry name" value="F5_F8_type_C"/>
    <property type="match status" value="1"/>
</dbReference>
<evidence type="ECO:0000313" key="3">
    <source>
        <dbReference type="EMBL" id="CAB3397997.1"/>
    </source>
</evidence>
<dbReference type="InterPro" id="IPR008979">
    <property type="entry name" value="Galactose-bd-like_sf"/>
</dbReference>
<dbReference type="PANTHER" id="PTHR46306:SF1">
    <property type="entry name" value="BTB_POZ DOMAIN-CONTAINING PROTEIN 9"/>
    <property type="match status" value="1"/>
</dbReference>
<dbReference type="PANTHER" id="PTHR46306">
    <property type="entry name" value="BTB/POZ DOMAIN-CONTAINING PROTEIN 9"/>
    <property type="match status" value="1"/>
</dbReference>
<feature type="domain" description="BTB" evidence="2">
    <location>
        <begin position="64"/>
        <end position="132"/>
    </location>
</feature>
<dbReference type="InterPro" id="IPR011333">
    <property type="entry name" value="SKP1/BTB/POZ_sf"/>
</dbReference>
<dbReference type="Pfam" id="PF07707">
    <property type="entry name" value="BACK"/>
    <property type="match status" value="1"/>
</dbReference>
<dbReference type="Gene3D" id="1.25.40.420">
    <property type="match status" value="1"/>
</dbReference>
<evidence type="ECO:0000313" key="4">
    <source>
        <dbReference type="Proteomes" id="UP000494206"/>
    </source>
</evidence>
<dbReference type="OrthoDB" id="9997739at2759"/>
<dbReference type="SMART" id="SM00225">
    <property type="entry name" value="BTB"/>
    <property type="match status" value="1"/>
</dbReference>
<name>A0A8S1EBF3_9PELO</name>
<dbReference type="FunFam" id="1.25.40.420:FF:000005">
    <property type="entry name" value="BTB/POZ domain-containing protein 9"/>
    <property type="match status" value="1"/>
</dbReference>
<gene>
    <name evidence="3" type="ORF">CBOVIS_LOCUS1330</name>
</gene>
<comment type="caution">
    <text evidence="3">The sequence shown here is derived from an EMBL/GenBank/DDBJ whole genome shotgun (WGS) entry which is preliminary data.</text>
</comment>
<feature type="region of interest" description="Disordered" evidence="1">
    <location>
        <begin position="594"/>
        <end position="616"/>
    </location>
</feature>
<dbReference type="SUPFAM" id="SSF49785">
    <property type="entry name" value="Galactose-binding domain-like"/>
    <property type="match status" value="1"/>
</dbReference>
<dbReference type="InterPro" id="IPR000421">
    <property type="entry name" value="FA58C"/>
</dbReference>
<keyword evidence="4" id="KW-1185">Reference proteome</keyword>
<sequence length="616" mass="70362">MSDEAVPRVFIQYDQASNSYRSIPTCNSPFINVPASSRPSTSVLENYRDLSKDLGGFCLSENHCDVYFILDSGARIPAHRLILAARSQYFQALLYNGMKETEQKTINLRDTNAEAFEYILKYAYTSTLDLAEVELGLLLEILSLAHRYHLQTLVTSLGDYLKKLLNNDNMCNILNAAQFFGLVDLADYCLKYADRHAAKILSTQAFLELTCDSFSQMLQRDSFYAPEIEIFNAVKSWVDSNPDERKGYEHIYRTIRLHLIPQKDLLETVRPSKLFDSDSILDAITQQVKKEANYNFRGIKVLDSNIATSYNGAAVICSDNEQGKKLLCEEVPDEQKCAIHYNPRQVSQYSSKQGIVVDLGRPHILNLIIMDLCAKVEHQMYSYTVDICIDNALEINWIPIADYSLYVCRRRQRIYFTDNVVRFIRVRCADKMFPKLVIKRFEAMYCSSPMPINSRWLLTAPNTNVALIENDALVVEGISRCRNALINGDVSTYDWDSGYTCHQIGSGSIVVQLPQPYVISTMKILLWDCDDRYYSYYVSVSADQVEWKTIVDRTKKKCRGWQYLEFDPVPIVFIKLVGTRNSTNEVFHVVHLEAPADPNSEQPGPLEAQDIIDGED</sequence>
<dbReference type="InterPro" id="IPR000210">
    <property type="entry name" value="BTB/POZ_dom"/>
</dbReference>
<dbReference type="Gene3D" id="3.30.710.10">
    <property type="entry name" value="Potassium Channel Kv1.1, Chain A"/>
    <property type="match status" value="1"/>
</dbReference>
<dbReference type="GO" id="GO:0008344">
    <property type="term" value="P:adult locomotory behavior"/>
    <property type="evidence" value="ECO:0007669"/>
    <property type="project" value="TreeGrafter"/>
</dbReference>
<dbReference type="SMART" id="SM00875">
    <property type="entry name" value="BACK"/>
    <property type="match status" value="1"/>
</dbReference>
<dbReference type="PROSITE" id="PS50097">
    <property type="entry name" value="BTB"/>
    <property type="match status" value="1"/>
</dbReference>
<dbReference type="EMBL" id="CADEPM010000001">
    <property type="protein sequence ID" value="CAB3397997.1"/>
    <property type="molecule type" value="Genomic_DNA"/>
</dbReference>
<dbReference type="Proteomes" id="UP000494206">
    <property type="component" value="Unassembled WGS sequence"/>
</dbReference>
<dbReference type="Gene3D" id="2.60.120.260">
    <property type="entry name" value="Galactose-binding domain-like"/>
    <property type="match status" value="1"/>
</dbReference>
<dbReference type="InterPro" id="IPR052407">
    <property type="entry name" value="BTB_POZ_domain_cont_9"/>
</dbReference>
<reference evidence="3 4" key="1">
    <citation type="submission" date="2020-04" db="EMBL/GenBank/DDBJ databases">
        <authorList>
            <person name="Laetsch R D."/>
            <person name="Stevens L."/>
            <person name="Kumar S."/>
            <person name="Blaxter L. M."/>
        </authorList>
    </citation>
    <scope>NUCLEOTIDE SEQUENCE [LARGE SCALE GENOMIC DNA]</scope>
</reference>